<evidence type="ECO:0000256" key="1">
    <source>
        <dbReference type="SAM" id="Coils"/>
    </source>
</evidence>
<accession>A0AA85KCC6</accession>
<dbReference type="WBParaSite" id="TREG1_76840.1">
    <property type="protein sequence ID" value="TREG1_76840.1"/>
    <property type="gene ID" value="TREG1_76840"/>
</dbReference>
<dbReference type="AlphaFoldDB" id="A0AA85KCC6"/>
<reference evidence="3" key="1">
    <citation type="submission" date="2022-06" db="EMBL/GenBank/DDBJ databases">
        <authorList>
            <person name="Berger JAMES D."/>
            <person name="Berger JAMES D."/>
        </authorList>
    </citation>
    <scope>NUCLEOTIDE SEQUENCE [LARGE SCALE GENOMIC DNA]</scope>
</reference>
<keyword evidence="3" id="KW-1185">Reference proteome</keyword>
<sequence length="254" mass="29529">MCPNHTEHTTERYLARSISLTERMKLWTKLYKNIDGNTSSNSNNNNNKSMEPDEITQILEHIPPYELTYTPDEESVILADLMRTVQRCRNEMQQELEQEEVADKEDEVKRRDLSSTAISSLLDTVLYDGKDKRQISDNRRIWRLNRRLAAKRRNNRGFNRHMRIVIPKSVKCLYNNQVKKIPRMNEPSSSSTSHLSPMTDNISSTDEEKNTFVRGLLQFYLQNELNVLPDNKYSALTTPPTTTAAITILTPLQR</sequence>
<proteinExistence type="predicted"/>
<organism evidence="3 4">
    <name type="scientific">Trichobilharzia regenti</name>
    <name type="common">Nasal bird schistosome</name>
    <dbReference type="NCBI Taxonomy" id="157069"/>
    <lineage>
        <taxon>Eukaryota</taxon>
        <taxon>Metazoa</taxon>
        <taxon>Spiralia</taxon>
        <taxon>Lophotrochozoa</taxon>
        <taxon>Platyhelminthes</taxon>
        <taxon>Trematoda</taxon>
        <taxon>Digenea</taxon>
        <taxon>Strigeidida</taxon>
        <taxon>Schistosomatoidea</taxon>
        <taxon>Schistosomatidae</taxon>
        <taxon>Trichobilharzia</taxon>
    </lineage>
</organism>
<evidence type="ECO:0000313" key="4">
    <source>
        <dbReference type="WBParaSite" id="TREG1_76840.1"/>
    </source>
</evidence>
<protein>
    <submittedName>
        <fullName evidence="4">Uncharacterized protein</fullName>
    </submittedName>
</protein>
<feature type="region of interest" description="Disordered" evidence="2">
    <location>
        <begin position="183"/>
        <end position="206"/>
    </location>
</feature>
<feature type="coiled-coil region" evidence="1">
    <location>
        <begin position="78"/>
        <end position="105"/>
    </location>
</feature>
<evidence type="ECO:0000256" key="2">
    <source>
        <dbReference type="SAM" id="MobiDB-lite"/>
    </source>
</evidence>
<name>A0AA85KCC6_TRIRE</name>
<evidence type="ECO:0000313" key="3">
    <source>
        <dbReference type="Proteomes" id="UP000050795"/>
    </source>
</evidence>
<dbReference type="Proteomes" id="UP000050795">
    <property type="component" value="Unassembled WGS sequence"/>
</dbReference>
<keyword evidence="1" id="KW-0175">Coiled coil</keyword>
<reference evidence="4" key="2">
    <citation type="submission" date="2023-11" db="UniProtKB">
        <authorList>
            <consortium name="WormBaseParasite"/>
        </authorList>
    </citation>
    <scope>IDENTIFICATION</scope>
</reference>